<proteinExistence type="predicted"/>
<sequence>MDGVKPWFKALKGKKPESWLPEANGQPSAPPSPAMAWGQPSAQSGSQQVLQTQDWVCDPQESSYPSRRWSLSIDQRRRQALRGGNDGGGTQSLRDLSQIVAQLVSEDVDKDVLLPHPPRTAESTKAFQAALVRSAPFRHNVTLEAQASRSRPS</sequence>
<reference evidence="2" key="1">
    <citation type="submission" date="2025-08" db="UniProtKB">
        <authorList>
            <consortium name="Ensembl"/>
        </authorList>
    </citation>
    <scope>IDENTIFICATION</scope>
</reference>
<name>A0A8D1EF44_PIG</name>
<evidence type="ECO:0000256" key="1">
    <source>
        <dbReference type="SAM" id="MobiDB-lite"/>
    </source>
</evidence>
<dbReference type="Proteomes" id="UP000694722">
    <property type="component" value="Unplaced"/>
</dbReference>
<accession>A0A8D1EF44</accession>
<dbReference type="Ensembl" id="ENSSSCT00040052758.1">
    <property type="protein sequence ID" value="ENSSSCP00040021921.1"/>
    <property type="gene ID" value="ENSSSCG00040039448.1"/>
</dbReference>
<feature type="compositionally biased region" description="Polar residues" evidence="1">
    <location>
        <begin position="40"/>
        <end position="52"/>
    </location>
</feature>
<dbReference type="AlphaFoldDB" id="A0A8D1EF44"/>
<organism evidence="2 3">
    <name type="scientific">Sus scrofa</name>
    <name type="common">Pig</name>
    <dbReference type="NCBI Taxonomy" id="9823"/>
    <lineage>
        <taxon>Eukaryota</taxon>
        <taxon>Metazoa</taxon>
        <taxon>Chordata</taxon>
        <taxon>Craniata</taxon>
        <taxon>Vertebrata</taxon>
        <taxon>Euteleostomi</taxon>
        <taxon>Mammalia</taxon>
        <taxon>Eutheria</taxon>
        <taxon>Laurasiatheria</taxon>
        <taxon>Artiodactyla</taxon>
        <taxon>Suina</taxon>
        <taxon>Suidae</taxon>
        <taxon>Sus</taxon>
    </lineage>
</organism>
<feature type="region of interest" description="Disordered" evidence="1">
    <location>
        <begin position="1"/>
        <end position="52"/>
    </location>
</feature>
<evidence type="ECO:0000313" key="3">
    <source>
        <dbReference type="Proteomes" id="UP000694722"/>
    </source>
</evidence>
<protein>
    <submittedName>
        <fullName evidence="2">Uncharacterized protein</fullName>
    </submittedName>
</protein>
<evidence type="ECO:0000313" key="2">
    <source>
        <dbReference type="Ensembl" id="ENSSSCP00040021921.1"/>
    </source>
</evidence>